<evidence type="ECO:0000259" key="5">
    <source>
        <dbReference type="Pfam" id="PF01826"/>
    </source>
</evidence>
<dbReference type="AlphaFoldDB" id="A0A6A5G5R7"/>
<dbReference type="Proteomes" id="UP000483820">
    <property type="component" value="Chromosome V"/>
</dbReference>
<keyword evidence="1" id="KW-0646">Protease inhibitor</keyword>
<feature type="chain" id="PRO_5025482030" description="TIL domain-containing protein" evidence="4">
    <location>
        <begin position="17"/>
        <end position="143"/>
    </location>
</feature>
<dbReference type="InterPro" id="IPR002919">
    <property type="entry name" value="TIL_dom"/>
</dbReference>
<accession>A0A6A5G5R7</accession>
<feature type="signal peptide" evidence="4">
    <location>
        <begin position="1"/>
        <end position="16"/>
    </location>
</feature>
<keyword evidence="2" id="KW-0722">Serine protease inhibitor</keyword>
<name>A0A6A5G5R7_CAERE</name>
<organism evidence="6 7">
    <name type="scientific">Caenorhabditis remanei</name>
    <name type="common">Caenorhabditis vulgaris</name>
    <dbReference type="NCBI Taxonomy" id="31234"/>
    <lineage>
        <taxon>Eukaryota</taxon>
        <taxon>Metazoa</taxon>
        <taxon>Ecdysozoa</taxon>
        <taxon>Nematoda</taxon>
        <taxon>Chromadorea</taxon>
        <taxon>Rhabditida</taxon>
        <taxon>Rhabditina</taxon>
        <taxon>Rhabditomorpha</taxon>
        <taxon>Rhabditoidea</taxon>
        <taxon>Rhabditidae</taxon>
        <taxon>Peloderinae</taxon>
        <taxon>Caenorhabditis</taxon>
    </lineage>
</organism>
<dbReference type="EMBL" id="WUAV01000005">
    <property type="protein sequence ID" value="KAF1749839.1"/>
    <property type="molecule type" value="Genomic_DNA"/>
</dbReference>
<evidence type="ECO:0000313" key="6">
    <source>
        <dbReference type="EMBL" id="KAF1749839.1"/>
    </source>
</evidence>
<dbReference type="Pfam" id="PF01826">
    <property type="entry name" value="TIL"/>
    <property type="match status" value="2"/>
</dbReference>
<dbReference type="GeneID" id="9799815"/>
<dbReference type="CTD" id="9799815"/>
<keyword evidence="3" id="KW-1015">Disulfide bond</keyword>
<dbReference type="InterPro" id="IPR036084">
    <property type="entry name" value="Ser_inhib-like_sf"/>
</dbReference>
<evidence type="ECO:0000313" key="7">
    <source>
        <dbReference type="Proteomes" id="UP000483820"/>
    </source>
</evidence>
<evidence type="ECO:0000256" key="2">
    <source>
        <dbReference type="ARBA" id="ARBA00022900"/>
    </source>
</evidence>
<protein>
    <recommendedName>
        <fullName evidence="5">TIL domain-containing protein</fullName>
    </recommendedName>
</protein>
<dbReference type="Gene3D" id="2.10.25.10">
    <property type="entry name" value="Laminin"/>
    <property type="match status" value="2"/>
</dbReference>
<sequence length="143" mass="15530">MMKIFIAFCLIATCIATDGEHECPANEVFKTCGTACESTCENPNASSGPCIEVCISNVCQCAPGFVRNSSGACVKYSQCSEPTPKCEENEEFKECGTHCEPTCKEPNPACIMMCKENVCQCKKGFVRHEKACILQVHCPKLGL</sequence>
<proteinExistence type="predicted"/>
<dbReference type="KEGG" id="crq:GCK72_016384"/>
<evidence type="ECO:0000256" key="1">
    <source>
        <dbReference type="ARBA" id="ARBA00022690"/>
    </source>
</evidence>
<evidence type="ECO:0000256" key="4">
    <source>
        <dbReference type="SAM" id="SignalP"/>
    </source>
</evidence>
<feature type="domain" description="TIL" evidence="5">
    <location>
        <begin position="23"/>
        <end position="79"/>
    </location>
</feature>
<dbReference type="RefSeq" id="XP_003101486.2">
    <property type="nucleotide sequence ID" value="XM_003101438.2"/>
</dbReference>
<feature type="domain" description="TIL" evidence="5">
    <location>
        <begin position="86"/>
        <end position="138"/>
    </location>
</feature>
<dbReference type="PANTHER" id="PTHR23259">
    <property type="entry name" value="RIDDLE"/>
    <property type="match status" value="1"/>
</dbReference>
<dbReference type="CDD" id="cd19941">
    <property type="entry name" value="TIL"/>
    <property type="match status" value="2"/>
</dbReference>
<dbReference type="SUPFAM" id="SSF57567">
    <property type="entry name" value="Serine protease inhibitors"/>
    <property type="match status" value="2"/>
</dbReference>
<keyword evidence="4" id="KW-0732">Signal</keyword>
<reference evidence="6 7" key="1">
    <citation type="submission" date="2019-12" db="EMBL/GenBank/DDBJ databases">
        <title>Chromosome-level assembly of the Caenorhabditis remanei genome.</title>
        <authorList>
            <person name="Teterina A.A."/>
            <person name="Willis J.H."/>
            <person name="Phillips P.C."/>
        </authorList>
    </citation>
    <scope>NUCLEOTIDE SEQUENCE [LARGE SCALE GENOMIC DNA]</scope>
    <source>
        <strain evidence="6 7">PX506</strain>
        <tissue evidence="6">Whole organism</tissue>
    </source>
</reference>
<dbReference type="GO" id="GO:0004867">
    <property type="term" value="F:serine-type endopeptidase inhibitor activity"/>
    <property type="evidence" value="ECO:0007669"/>
    <property type="project" value="UniProtKB-KW"/>
</dbReference>
<comment type="caution">
    <text evidence="6">The sequence shown here is derived from an EMBL/GenBank/DDBJ whole genome shotgun (WGS) entry which is preliminary data.</text>
</comment>
<dbReference type="PANTHER" id="PTHR23259:SF70">
    <property type="entry name" value="ACCESSORY GLAND PROTEIN ACP62F-RELATED"/>
    <property type="match status" value="1"/>
</dbReference>
<dbReference type="InterPro" id="IPR051368">
    <property type="entry name" value="SerProtInhib-TIL_Domain"/>
</dbReference>
<evidence type="ECO:0000256" key="3">
    <source>
        <dbReference type="ARBA" id="ARBA00023157"/>
    </source>
</evidence>
<gene>
    <name evidence="6" type="ORF">GCK72_016384</name>
</gene>